<evidence type="ECO:0000313" key="1">
    <source>
        <dbReference type="EMBL" id="MBM7621960.1"/>
    </source>
</evidence>
<dbReference type="PROSITE" id="PS51257">
    <property type="entry name" value="PROKAR_LIPOPROTEIN"/>
    <property type="match status" value="1"/>
</dbReference>
<comment type="caution">
    <text evidence="1">The sequence shown here is derived from an EMBL/GenBank/DDBJ whole genome shotgun (WGS) entry which is preliminary data.</text>
</comment>
<sequence length="158" mass="17381">MSTVNCKGFIISVVMAILLGGCISEPQTVEPLEVKITDTAFSFEGNEENGHQLMTYDITMSHSEGMTINVDSVEPLIAGWIEERIVEHDILELETLKDNLLRIKGTVLFDSSELSKKEMQELASQDESVQGILFRTVAGASYQAVKIGSKTELIEIGD</sequence>
<gene>
    <name evidence="1" type="ORF">JOC95_003868</name>
</gene>
<proteinExistence type="predicted"/>
<protein>
    <recommendedName>
        <fullName evidence="3">Lipoprotein</fullName>
    </recommendedName>
</protein>
<keyword evidence="2" id="KW-1185">Reference proteome</keyword>
<evidence type="ECO:0000313" key="2">
    <source>
        <dbReference type="Proteomes" id="UP000737402"/>
    </source>
</evidence>
<name>A0ABS2P4U9_9BACI</name>
<dbReference type="EMBL" id="JAFBED010000012">
    <property type="protein sequence ID" value="MBM7621960.1"/>
    <property type="molecule type" value="Genomic_DNA"/>
</dbReference>
<accession>A0ABS2P4U9</accession>
<dbReference type="RefSeq" id="WP_204419042.1">
    <property type="nucleotide sequence ID" value="NZ_JAFBED010000012.1"/>
</dbReference>
<reference evidence="1 2" key="1">
    <citation type="submission" date="2021-01" db="EMBL/GenBank/DDBJ databases">
        <title>Genomic Encyclopedia of Type Strains, Phase IV (KMG-IV): sequencing the most valuable type-strain genomes for metagenomic binning, comparative biology and taxonomic classification.</title>
        <authorList>
            <person name="Goeker M."/>
        </authorList>
    </citation>
    <scope>NUCLEOTIDE SEQUENCE [LARGE SCALE GENOMIC DNA]</scope>
    <source>
        <strain evidence="1 2">DSM 25879</strain>
    </source>
</reference>
<dbReference type="Proteomes" id="UP000737402">
    <property type="component" value="Unassembled WGS sequence"/>
</dbReference>
<evidence type="ECO:0008006" key="3">
    <source>
        <dbReference type="Google" id="ProtNLM"/>
    </source>
</evidence>
<organism evidence="1 2">
    <name type="scientific">Sutcliffiella tianshenii</name>
    <dbReference type="NCBI Taxonomy" id="1463404"/>
    <lineage>
        <taxon>Bacteria</taxon>
        <taxon>Bacillati</taxon>
        <taxon>Bacillota</taxon>
        <taxon>Bacilli</taxon>
        <taxon>Bacillales</taxon>
        <taxon>Bacillaceae</taxon>
        <taxon>Sutcliffiella</taxon>
    </lineage>
</organism>